<evidence type="ECO:0000313" key="7">
    <source>
        <dbReference type="EMBL" id="MFD1047348.1"/>
    </source>
</evidence>
<evidence type="ECO:0000256" key="1">
    <source>
        <dbReference type="ARBA" id="ARBA00004651"/>
    </source>
</evidence>
<evidence type="ECO:0000256" key="6">
    <source>
        <dbReference type="SAM" id="Phobius"/>
    </source>
</evidence>
<evidence type="ECO:0000313" key="8">
    <source>
        <dbReference type="Proteomes" id="UP001597045"/>
    </source>
</evidence>
<evidence type="ECO:0000256" key="2">
    <source>
        <dbReference type="ARBA" id="ARBA00022475"/>
    </source>
</evidence>
<evidence type="ECO:0000256" key="4">
    <source>
        <dbReference type="ARBA" id="ARBA00022989"/>
    </source>
</evidence>
<comment type="subcellular location">
    <subcellularLocation>
        <location evidence="1">Cell membrane</location>
        <topology evidence="1">Multi-pass membrane protein</topology>
    </subcellularLocation>
</comment>
<keyword evidence="3 6" id="KW-0812">Transmembrane</keyword>
<dbReference type="EMBL" id="JBHTIS010001032">
    <property type="protein sequence ID" value="MFD1047348.1"/>
    <property type="molecule type" value="Genomic_DNA"/>
</dbReference>
<dbReference type="Pfam" id="PF07690">
    <property type="entry name" value="MFS_1"/>
    <property type="match status" value="1"/>
</dbReference>
<dbReference type="Proteomes" id="UP001597045">
    <property type="component" value="Unassembled WGS sequence"/>
</dbReference>
<feature type="transmembrane region" description="Helical" evidence="6">
    <location>
        <begin position="156"/>
        <end position="189"/>
    </location>
</feature>
<dbReference type="SUPFAM" id="SSF103473">
    <property type="entry name" value="MFS general substrate transporter"/>
    <property type="match status" value="1"/>
</dbReference>
<gene>
    <name evidence="7" type="ORF">ACFQ1S_18265</name>
</gene>
<evidence type="ECO:0000256" key="3">
    <source>
        <dbReference type="ARBA" id="ARBA00022692"/>
    </source>
</evidence>
<feature type="transmembrane region" description="Helical" evidence="6">
    <location>
        <begin position="93"/>
        <end position="119"/>
    </location>
</feature>
<feature type="transmembrane region" description="Helical" evidence="6">
    <location>
        <begin position="50"/>
        <end position="72"/>
    </location>
</feature>
<dbReference type="PANTHER" id="PTHR23513">
    <property type="entry name" value="INTEGRAL MEMBRANE EFFLUX PROTEIN-RELATED"/>
    <property type="match status" value="1"/>
</dbReference>
<proteinExistence type="predicted"/>
<reference evidence="8" key="1">
    <citation type="journal article" date="2019" name="Int. J. Syst. Evol. Microbiol.">
        <title>The Global Catalogue of Microorganisms (GCM) 10K type strain sequencing project: providing services to taxonomists for standard genome sequencing and annotation.</title>
        <authorList>
            <consortium name="The Broad Institute Genomics Platform"/>
            <consortium name="The Broad Institute Genome Sequencing Center for Infectious Disease"/>
            <person name="Wu L."/>
            <person name="Ma J."/>
        </authorList>
    </citation>
    <scope>NUCLEOTIDE SEQUENCE [LARGE SCALE GENOMIC DNA]</scope>
    <source>
        <strain evidence="8">JCM 31486</strain>
    </source>
</reference>
<dbReference type="PANTHER" id="PTHR23513:SF11">
    <property type="entry name" value="STAPHYLOFERRIN A TRANSPORTER"/>
    <property type="match status" value="1"/>
</dbReference>
<dbReference type="InterPro" id="IPR011701">
    <property type="entry name" value="MFS"/>
</dbReference>
<accession>A0ABW3M9W3</accession>
<name>A0ABW3M9W3_9PSEU</name>
<keyword evidence="2" id="KW-1003">Cell membrane</keyword>
<keyword evidence="8" id="KW-1185">Reference proteome</keyword>
<keyword evidence="5 6" id="KW-0472">Membrane</keyword>
<dbReference type="InterPro" id="IPR036259">
    <property type="entry name" value="MFS_trans_sf"/>
</dbReference>
<protein>
    <submittedName>
        <fullName evidence="7">MFS transporter</fullName>
    </submittedName>
</protein>
<dbReference type="Gene3D" id="1.20.1250.20">
    <property type="entry name" value="MFS general substrate transporter like domains"/>
    <property type="match status" value="1"/>
</dbReference>
<feature type="non-terminal residue" evidence="7">
    <location>
        <position position="196"/>
    </location>
</feature>
<sequence>MAEATAVKLAVALRVGEFRALWAAETISVAGDQLARVALALLVYDRTSSALLTGLTYALTFLPAFLGGLFLAGLADRFPRRTIIVTTDILRACLAAAMAIPGLPLGVLWVLVAVLTFAFAPYKAAQQALIPQILVGKDQYVAGTSLRQISNQVAQFVAFAAGGVLVTVITAQGALLLDAATFVISVVLVSRWVRPR</sequence>
<comment type="caution">
    <text evidence="7">The sequence shown here is derived from an EMBL/GenBank/DDBJ whole genome shotgun (WGS) entry which is preliminary data.</text>
</comment>
<keyword evidence="4 6" id="KW-1133">Transmembrane helix</keyword>
<evidence type="ECO:0000256" key="5">
    <source>
        <dbReference type="ARBA" id="ARBA00023136"/>
    </source>
</evidence>
<organism evidence="7 8">
    <name type="scientific">Kibdelosporangium lantanae</name>
    <dbReference type="NCBI Taxonomy" id="1497396"/>
    <lineage>
        <taxon>Bacteria</taxon>
        <taxon>Bacillati</taxon>
        <taxon>Actinomycetota</taxon>
        <taxon>Actinomycetes</taxon>
        <taxon>Pseudonocardiales</taxon>
        <taxon>Pseudonocardiaceae</taxon>
        <taxon>Kibdelosporangium</taxon>
    </lineage>
</organism>